<gene>
    <name evidence="1" type="ordered locus">Mmwyl1_0328</name>
</gene>
<dbReference type="Gene3D" id="3.40.50.1220">
    <property type="entry name" value="TPP-binding domain"/>
    <property type="match status" value="1"/>
</dbReference>
<dbReference type="OrthoDB" id="2077946at2"/>
<protein>
    <submittedName>
        <fullName evidence="1">Uncharacterized protein</fullName>
    </submittedName>
</protein>
<dbReference type="EMBL" id="CP000749">
    <property type="protein sequence ID" value="ABR69268.1"/>
    <property type="molecule type" value="Genomic_DNA"/>
</dbReference>
<dbReference type="HOGENOM" id="CLU_267953_0_0_6"/>
<dbReference type="KEGG" id="mmw:Mmwyl1_0328"/>
<name>A6VS39_MARMS</name>
<dbReference type="eggNOG" id="COG0846">
    <property type="taxonomic scope" value="Bacteria"/>
</dbReference>
<accession>A6VS39</accession>
<reference evidence="1" key="1">
    <citation type="submission" date="2007-06" db="EMBL/GenBank/DDBJ databases">
        <title>Complete sequence of Marinomonas sp. MWYL1.</title>
        <authorList>
            <consortium name="US DOE Joint Genome Institute"/>
            <person name="Copeland A."/>
            <person name="Lucas S."/>
            <person name="Lapidus A."/>
            <person name="Barry K."/>
            <person name="Glavina del Rio T."/>
            <person name="Dalin E."/>
            <person name="Tice H."/>
            <person name="Pitluck S."/>
            <person name="Kiss H."/>
            <person name="Brettin T."/>
            <person name="Bruce D."/>
            <person name="Detter J.C."/>
            <person name="Han C."/>
            <person name="Schmutz J."/>
            <person name="Larimer F."/>
            <person name="Land M."/>
            <person name="Hauser L."/>
            <person name="Kyrpides N."/>
            <person name="Kim E."/>
            <person name="Johnston A.W.B."/>
            <person name="Todd J.D."/>
            <person name="Rogers R."/>
            <person name="Wexler M."/>
            <person name="Bond P.L."/>
            <person name="Li Y."/>
            <person name="Richardson P."/>
        </authorList>
    </citation>
    <scope>NUCLEOTIDE SEQUENCE [LARGE SCALE GENOMIC DNA]</scope>
    <source>
        <strain evidence="1">MWYL1</strain>
    </source>
</reference>
<dbReference type="Pfam" id="PF13289">
    <property type="entry name" value="SIR2_2"/>
    <property type="match status" value="1"/>
</dbReference>
<dbReference type="InterPro" id="IPR029035">
    <property type="entry name" value="DHS-like_NAD/FAD-binding_dom"/>
</dbReference>
<sequence>MRFFADGPNIPDELLEQCDNGEVVFFCGAGVSKNEGLPDFAELTQQVLDHFSPQDTAESKITFNVFYKEQKQPVLDQVFRCLHEEFGVDQVNRVVADKLVSTEDYVSKSHQLLLTLSQNLNSVPQIVTTNFDLLFEQASDYSLPIYQAPFFPRLEHGMSIEGITYIHGKLSPADAEKHDYILSSADFGKAYLSQGWATDFVRSLLETKTVVLVGYQAEDPPIKYLLQGLNQSSTISNSIYALNTGSDDDVFSRWANKGVKGIACSSRNDLWKVLSHWSERKKDPRLWRGNVLRKAESSPSKLASWERGQVAHIVKTIAGAKAFANHKPLIHPEWICVLDEKCRLGNISKDFFGDKSIYDPINDFALDDDPKRLGDEKIDLSLGQYARLLSALKFEEMQNNSLTIVDYNSSIPPRLFHLSRWILKSVNNPVILWWLLWQTKVHPSLLRGLIESIDYDEMGAVAYKYWRLTLEHFGRAEFISTYLDPMYDFCERATKEGWTYRALREFETLLTPFTEIEPSLGHSRVKPPEKGWDDLSLHDLVQFKVKTLTLSAEQLSVPDGKLSQVLRILEGLLIRSETLMSEVSEYPRYRLTCYGEREVTGRSYSKYTLFDLYLALFKRYLLVAPSAAKHIVFAWPSDFSIFGMLRLFAFNYKNLFSAEEVIKELLSIREEVLFDSSIKREFIFLIEDRRHEFEKRDLESLVDKLLVYADSKDEKFDPDETQNNLELVCRYARRLQLGGVSFTKQQSDQLSHLITLFRTQNPNWSDAWAEWATKLCLPETSSSRPPEDDSPKILLKLPISDVIKKSVELGRRDFDEDVRYRPFSGLVKDYPRRAILALCYELRQGNFEKEFWGKMMEHILSCSSTRYKTFLFQKLIRLKEPFFQKISRSLSSWMKTNREAFEAFDKELYWQLFESITTKITSDAVKEMSQATFHRESYQSTEANLVNILFDCMDEQELDSTKEIPPQIKSYFERLIRSETGGNDRVKYALANELPWLSRIDPAWVKQKLVPWFDNGSHESYVAWEGYLRCHNPWLSEEFADLIYPKIGQLFPAVYDLKDADNMARSASTILVELSSTQKTGLWTLSPEIARNAIRHMQEKNRKDIISRLSAIGQNDEKNWQERVVPFIENCWPKDLNIQSPELTRSWLSLLSETGDSFSKIFQVVRDKLRPIGGFRTPLSDLNRKKLTTTFPKEMLDLLLVVVNKDYAPMDAMSVVNSIVEAEPRLKGEPKYHKLMKIIEDS</sequence>
<proteinExistence type="predicted"/>
<dbReference type="AlphaFoldDB" id="A6VS39"/>
<dbReference type="SUPFAM" id="SSF52467">
    <property type="entry name" value="DHS-like NAD/FAD-binding domain"/>
    <property type="match status" value="1"/>
</dbReference>
<dbReference type="STRING" id="400668.Mmwyl1_0328"/>
<organism evidence="1">
    <name type="scientific">Marinomonas sp. (strain MWYL1)</name>
    <dbReference type="NCBI Taxonomy" id="400668"/>
    <lineage>
        <taxon>Bacteria</taxon>
        <taxon>Pseudomonadati</taxon>
        <taxon>Pseudomonadota</taxon>
        <taxon>Gammaproteobacteria</taxon>
        <taxon>Oceanospirillales</taxon>
        <taxon>Oceanospirillaceae</taxon>
        <taxon>Marinomonas</taxon>
    </lineage>
</organism>
<evidence type="ECO:0000313" key="1">
    <source>
        <dbReference type="EMBL" id="ABR69268.1"/>
    </source>
</evidence>